<name>A0A081BI37_9LACO</name>
<dbReference type="InterPro" id="IPR011055">
    <property type="entry name" value="Dup_hybrid_motif"/>
</dbReference>
<comment type="caution">
    <text evidence="4">The sequence shown here is derived from an EMBL/GenBank/DDBJ whole genome shotgun (WGS) entry which is preliminary data.</text>
</comment>
<protein>
    <submittedName>
        <fullName evidence="4">SLT domain containing protein</fullName>
    </submittedName>
</protein>
<dbReference type="SUPFAM" id="SSF51261">
    <property type="entry name" value="Duplicated hybrid motif"/>
    <property type="match status" value="1"/>
</dbReference>
<sequence>MATGGGTLHNTIALPVKLDLNKLRNAKLLVDKINKSVTSANKSLESMVKQLDKVSNQLYRVADHAEDMSTKYQRNIAGMSSANQVAAKSAKEYAQAAEQAGRKVVQSNSGADKPINQTREAYRKATQETKLFGRAQRSISGSTGGLGKSRTQVERYGNSVASATKKTHKFKSIMLGVVGGAIGFSGLNTISGGIRSMISELDESSKAWQTFEGNLKMNGYSDKRIKKVQGDLQKFAQQTIYSASDMASTYSQLDAVGVKDTERLVKGFGGLAAAADDPAQAMKSLSQQAVQMAAKPKVQWQDLRIMMEQAPAGISAVAKAMHTTTGGLIRDVQAGKISSKEFLDMIGKVGTNKNFAKMATQYKTVGQAMDGLRETAANKLQKTYNKLGKAGIGAVSGITDAIGKVDEDKLAKAIQPTIDNMESYVKFMIKNGSTFGSIFGSVGKITGTIANGAWNTFADTLSLLAGHLPGTKTNLKDVAKYLDDISKHKEALKIIGGTLAGFFLVSKATQYALALRKVAVSIGLIKAANGSKTGILSSFSQSPSALKKQTMSVGTVGTSRNATNFGKKAGTTFGTYANAGSRRAGNTGGKHFAQYVKSAGNTAGTKGGSKFVRAVNGLSWAILGVEVGSHGVSAFKHGVNSKKGGKELWAGAGTAVGGSIGMLLGGSTGMMIGATIGEGIGKYLSGLKIFKDVSNKVNKSSSSYDKKHGKGSMQKMRTGYNELQGGDAKKLQKETKKLGGYKKQHFNPNQQYAGFATGGAIKRNQMALVGEQGSELAYNARTGRVRVLGINGPTMAKLFAGEHILNARDTHKVLRGGAGAGMVLPGYASGTTKLKKGSGAVASVNLDVSKSTKSLKKLSRGSKQQWTSISRDTDKSTKKLQKNTVNSFDKTQKDSLVQMKQMHKGMNAVTKDMVEDFYKIFSKLDNYAHKAMLNAIKQLNGGIRGINTVLNKFGGGGDVLPLIHYAQGSKGPISKHTMAVVNDATSGPRQETIVAPNGRAYMPQGDNAVVPLGPGYEVLNGTETAQLQAVGALPHYAKGTGGLHRLIENSNKNPKNAWKRDFTSNLKGNLASSLGRGLAQTSKMASNSVGLPWNAEVWSQLQNAMSGGGAGGPVTHSPGSGWGVTSGFGHRSNVGGGYSSHDGVDYYGAKTVHAMNTGKVTHAGGAPSGWGGPRGIGENIVVAGGGLSYIYQELNGKSNSGAKLLVDVGDTVKAGQAIAKLGPAGTHVHVGATHHKMFSIGGSSTAGWLDPREVTSKAIKTSKDSKKSKNPALTKLVKSELGKRLSWVSDKLGEDAIGSIGSLGLAGGVGSRARTLADALRKLYPAATTQGIAAILGNWSFESGLNPGAVNPGGGASGLGQWLGGRKTALINFAKKHNQNWKSAGTQLEFALKGDGANSSIFKRILSGKGSIASLASAFSTQWERGGYTAQHVAGARKVASAIAKHANGGWAKNGKLNVFGEVKGEPEVAINPKRNSADSLIAQVIGARAAANSQSPFRGILDSFKAAKSRKKLKQDIVGGHGRKTSGDSHGRSMPKIEIHNTFQIYGNPSDDQINETTSKLEESVEQAVNRIAQKIFNKFEFDS</sequence>
<proteinExistence type="predicted"/>
<feature type="region of interest" description="Disordered" evidence="1">
    <location>
        <begin position="1513"/>
        <end position="1535"/>
    </location>
</feature>
<dbReference type="GO" id="GO:0004222">
    <property type="term" value="F:metalloendopeptidase activity"/>
    <property type="evidence" value="ECO:0007669"/>
    <property type="project" value="TreeGrafter"/>
</dbReference>
<dbReference type="Gene3D" id="1.10.530.10">
    <property type="match status" value="1"/>
</dbReference>
<dbReference type="eggNOG" id="COG3064">
    <property type="taxonomic scope" value="Bacteria"/>
</dbReference>
<dbReference type="eggNOG" id="COG5412">
    <property type="taxonomic scope" value="Bacteria"/>
</dbReference>
<reference evidence="4" key="1">
    <citation type="journal article" date="2014" name="Genome Announc.">
        <title>Draft Genome Sequence of Lactobacillus oryzae Strain SG293T.</title>
        <authorList>
            <person name="Tanizawa Y."/>
            <person name="Fujisawa T."/>
            <person name="Mochizuki T."/>
            <person name="Kaminuma E."/>
            <person name="Nakamura Y."/>
            <person name="Tohno M."/>
        </authorList>
    </citation>
    <scope>NUCLEOTIDE SEQUENCE [LARGE SCALE GENOMIC DNA]</scope>
    <source>
        <strain evidence="4">SG293</strain>
    </source>
</reference>
<dbReference type="RefSeq" id="WP_051907207.1">
    <property type="nucleotide sequence ID" value="NZ_BBJM01000011.1"/>
</dbReference>
<dbReference type="CDD" id="cd12797">
    <property type="entry name" value="M23_peptidase"/>
    <property type="match status" value="1"/>
</dbReference>
<dbReference type="InterPro" id="IPR041219">
    <property type="entry name" value="Phage_lysozyme2"/>
</dbReference>
<dbReference type="Proteomes" id="UP000028700">
    <property type="component" value="Unassembled WGS sequence"/>
</dbReference>
<feature type="compositionally biased region" description="Basic and acidic residues" evidence="1">
    <location>
        <begin position="1526"/>
        <end position="1535"/>
    </location>
</feature>
<evidence type="ECO:0000313" key="5">
    <source>
        <dbReference type="Proteomes" id="UP000028700"/>
    </source>
</evidence>
<dbReference type="PANTHER" id="PTHR21666:SF270">
    <property type="entry name" value="MUREIN HYDROLASE ACTIVATOR ENVC"/>
    <property type="match status" value="1"/>
</dbReference>
<evidence type="ECO:0000259" key="2">
    <source>
        <dbReference type="Pfam" id="PF18013"/>
    </source>
</evidence>
<feature type="domain" description="Phage tail lysozyme" evidence="2">
    <location>
        <begin position="1316"/>
        <end position="1440"/>
    </location>
</feature>
<dbReference type="OrthoDB" id="2137849at2"/>
<evidence type="ECO:0000256" key="1">
    <source>
        <dbReference type="SAM" id="MobiDB-lite"/>
    </source>
</evidence>
<evidence type="ECO:0000259" key="3">
    <source>
        <dbReference type="Pfam" id="PF20155"/>
    </source>
</evidence>
<dbReference type="EMBL" id="BBJM01000011">
    <property type="protein sequence ID" value="GAK47705.1"/>
    <property type="molecule type" value="Genomic_DNA"/>
</dbReference>
<evidence type="ECO:0000313" key="4">
    <source>
        <dbReference type="EMBL" id="GAK47705.1"/>
    </source>
</evidence>
<gene>
    <name evidence="4" type="ORF">LOSG293_110210</name>
</gene>
<dbReference type="STRING" id="1291743.LOSG293_110210"/>
<dbReference type="Gene3D" id="2.70.70.10">
    <property type="entry name" value="Glucose Permease (Domain IIA)"/>
    <property type="match status" value="1"/>
</dbReference>
<feature type="domain" description="Tape measure protein N-terminal" evidence="3">
    <location>
        <begin position="204"/>
        <end position="378"/>
    </location>
</feature>
<dbReference type="NCBIfam" id="TIGR02675">
    <property type="entry name" value="tape_meas_nterm"/>
    <property type="match status" value="1"/>
</dbReference>
<keyword evidence="5" id="KW-1185">Reference proteome</keyword>
<dbReference type="Pfam" id="PF20155">
    <property type="entry name" value="TMP_3"/>
    <property type="match status" value="1"/>
</dbReference>
<organism evidence="4 5">
    <name type="scientific">Secundilactobacillus oryzae JCM 18671</name>
    <dbReference type="NCBI Taxonomy" id="1291743"/>
    <lineage>
        <taxon>Bacteria</taxon>
        <taxon>Bacillati</taxon>
        <taxon>Bacillota</taxon>
        <taxon>Bacilli</taxon>
        <taxon>Lactobacillales</taxon>
        <taxon>Lactobacillaceae</taxon>
        <taxon>Secundilactobacillus</taxon>
    </lineage>
</organism>
<dbReference type="Pfam" id="PF18013">
    <property type="entry name" value="Phage_lysozyme2"/>
    <property type="match status" value="1"/>
</dbReference>
<dbReference type="eggNOG" id="COG1196">
    <property type="taxonomic scope" value="Bacteria"/>
</dbReference>
<feature type="region of interest" description="Disordered" evidence="1">
    <location>
        <begin position="855"/>
        <end position="880"/>
    </location>
</feature>
<accession>A0A081BI37</accession>
<dbReference type="InterPro" id="IPR013491">
    <property type="entry name" value="Tape_meas_N"/>
</dbReference>
<dbReference type="InterPro" id="IPR050570">
    <property type="entry name" value="Cell_wall_metabolism_enzyme"/>
</dbReference>
<dbReference type="PANTHER" id="PTHR21666">
    <property type="entry name" value="PEPTIDASE-RELATED"/>
    <property type="match status" value="1"/>
</dbReference>